<evidence type="ECO:0000256" key="4">
    <source>
        <dbReference type="PROSITE-ProRule" id="PRU00175"/>
    </source>
</evidence>
<evidence type="ECO:0000313" key="7">
    <source>
        <dbReference type="EMBL" id="ULU08273.1"/>
    </source>
</evidence>
<dbReference type="SMART" id="SM00184">
    <property type="entry name" value="RING"/>
    <property type="match status" value="2"/>
</dbReference>
<feature type="coiled-coil region" evidence="5">
    <location>
        <begin position="326"/>
        <end position="353"/>
    </location>
</feature>
<accession>A0AAE9IWN9</accession>
<name>A0AAE9IWN9_CAEBR</name>
<organism evidence="7 8">
    <name type="scientific">Caenorhabditis briggsae</name>
    <dbReference type="NCBI Taxonomy" id="6238"/>
    <lineage>
        <taxon>Eukaryota</taxon>
        <taxon>Metazoa</taxon>
        <taxon>Ecdysozoa</taxon>
        <taxon>Nematoda</taxon>
        <taxon>Chromadorea</taxon>
        <taxon>Rhabditida</taxon>
        <taxon>Rhabditina</taxon>
        <taxon>Rhabditomorpha</taxon>
        <taxon>Rhabditoidea</taxon>
        <taxon>Rhabditidae</taxon>
        <taxon>Peloderinae</taxon>
        <taxon>Caenorhabditis</taxon>
    </lineage>
</organism>
<gene>
    <name evidence="7" type="ORF">L3Y34_019433</name>
</gene>
<keyword evidence="1" id="KW-0479">Metal-binding</keyword>
<dbReference type="AlphaFoldDB" id="A0AAE9IWN9"/>
<dbReference type="InterPro" id="IPR001841">
    <property type="entry name" value="Znf_RING"/>
</dbReference>
<keyword evidence="2 4" id="KW-0863">Zinc-finger</keyword>
<dbReference type="PROSITE" id="PS00518">
    <property type="entry name" value="ZF_RING_1"/>
    <property type="match status" value="2"/>
</dbReference>
<dbReference type="GO" id="GO:0008270">
    <property type="term" value="F:zinc ion binding"/>
    <property type="evidence" value="ECO:0007669"/>
    <property type="project" value="UniProtKB-KW"/>
</dbReference>
<keyword evidence="3" id="KW-0862">Zinc</keyword>
<evidence type="ECO:0000256" key="2">
    <source>
        <dbReference type="ARBA" id="ARBA00022771"/>
    </source>
</evidence>
<dbReference type="InterPro" id="IPR017907">
    <property type="entry name" value="Znf_RING_CS"/>
</dbReference>
<sequence length="701" mass="80172">MLHLESLICYSCKTDNNKITLFDNDSRRAFVGSCGHSICLTCAKSNPHQKCPKCQKNGAFENGTINFSSSDIIENYEKNVFDIIRKSTHSSNSSSGFCSECGANELLRMCETCFSKKLIETRRLSKYAICVHCATSFKYINGELKPLSQGSEECEYCKDPNSSNILWNMEHLDMDSFKLCADCVLNDHQEHRTFKISPQTESFFYFDVPVIRNETSIPILSELLKKKLHVPHDKTKCELRYMRMQASAEKVIQALYGRPGEHTEEEISRLELQYNDYHLLNETCACVKVWKNIVDSNAVDVFGNCPHFDSLVKKNKDLTEGCPWHYESSENEKKELMEIIEKGEDQKSSLNLELVVEDILDGVRLQTDDENCRAVSGTCGHSVCEVCVDSDPKMKCPICFRKEAFIGRNIDYGALGFRKEYEKNVFDVIRKWYEILTSMKATLENSIAYGSSDYGKEIQSLGYCAKCSDCTNLKVCLTCKFSRPYIGMYFADYAVCDDCASKEYGNKDMDNILDYEGVKNPIQCHLCSKQTKAPKFHGPLLKREMDDPDSRFNFCSDCILEHHKGHDVYVKWPCDGMNQRDKILETAAGIMETLLRGKLEIENREQHKEGTFAKTLSSLEIQYEQIQQLKAECQCVSLWNQVVELNIFESKGRSPHFHSMADKAHLEQRIDVCPHDLKSSAPEKRSLMNLIDRGEKLTTPF</sequence>
<evidence type="ECO:0000256" key="1">
    <source>
        <dbReference type="ARBA" id="ARBA00022723"/>
    </source>
</evidence>
<evidence type="ECO:0000256" key="5">
    <source>
        <dbReference type="SAM" id="Coils"/>
    </source>
</evidence>
<dbReference type="EMBL" id="CP090892">
    <property type="protein sequence ID" value="ULU08273.1"/>
    <property type="molecule type" value="Genomic_DNA"/>
</dbReference>
<reference evidence="7 8" key="1">
    <citation type="submission" date="2022-05" db="EMBL/GenBank/DDBJ databases">
        <title>Chromosome-level reference genomes for two strains of Caenorhabditis briggsae: an improved platform for comparative genomics.</title>
        <authorList>
            <person name="Stevens L."/>
            <person name="Andersen E.C."/>
        </authorList>
    </citation>
    <scope>NUCLEOTIDE SEQUENCE [LARGE SCALE GENOMIC DNA]</scope>
    <source>
        <strain evidence="7">QX1410_ONT</strain>
        <tissue evidence="7">Whole-organism</tissue>
    </source>
</reference>
<dbReference type="SUPFAM" id="SSF57850">
    <property type="entry name" value="RING/U-box"/>
    <property type="match status" value="1"/>
</dbReference>
<evidence type="ECO:0000259" key="6">
    <source>
        <dbReference type="PROSITE" id="PS50089"/>
    </source>
</evidence>
<evidence type="ECO:0000313" key="8">
    <source>
        <dbReference type="Proteomes" id="UP000827892"/>
    </source>
</evidence>
<protein>
    <recommendedName>
        <fullName evidence="6">RING-type domain-containing protein</fullName>
    </recommendedName>
</protein>
<keyword evidence="5" id="KW-0175">Coiled coil</keyword>
<proteinExistence type="predicted"/>
<dbReference type="PROSITE" id="PS50089">
    <property type="entry name" value="ZF_RING_2"/>
    <property type="match status" value="1"/>
</dbReference>
<evidence type="ECO:0000256" key="3">
    <source>
        <dbReference type="ARBA" id="ARBA00022833"/>
    </source>
</evidence>
<dbReference type="Proteomes" id="UP000827892">
    <property type="component" value="Chromosome II"/>
</dbReference>
<feature type="domain" description="RING-type" evidence="6">
    <location>
        <begin position="9"/>
        <end position="55"/>
    </location>
</feature>